<feature type="transmembrane region" description="Helical" evidence="6">
    <location>
        <begin position="158"/>
        <end position="180"/>
    </location>
</feature>
<evidence type="ECO:0000313" key="7">
    <source>
        <dbReference type="EMBL" id="MBB3190697.1"/>
    </source>
</evidence>
<dbReference type="EMBL" id="JACHXP010000008">
    <property type="protein sequence ID" value="MBB3190697.1"/>
    <property type="molecule type" value="Genomic_DNA"/>
</dbReference>
<dbReference type="GO" id="GO:0005886">
    <property type="term" value="C:plasma membrane"/>
    <property type="evidence" value="ECO:0007669"/>
    <property type="project" value="UniProtKB-SubCell"/>
</dbReference>
<keyword evidence="8" id="KW-1185">Reference proteome</keyword>
<comment type="subcellular location">
    <subcellularLocation>
        <location evidence="1">Cell membrane</location>
        <topology evidence="1">Multi-pass membrane protein</topology>
    </subcellularLocation>
</comment>
<dbReference type="Pfam" id="PF01810">
    <property type="entry name" value="LysE"/>
    <property type="match status" value="1"/>
</dbReference>
<name>A0A839VDG3_9GAMM</name>
<dbReference type="Proteomes" id="UP000547614">
    <property type="component" value="Unassembled WGS sequence"/>
</dbReference>
<organism evidence="7 8">
    <name type="scientific">Halomonas cerina</name>
    <dbReference type="NCBI Taxonomy" id="447424"/>
    <lineage>
        <taxon>Bacteria</taxon>
        <taxon>Pseudomonadati</taxon>
        <taxon>Pseudomonadota</taxon>
        <taxon>Gammaproteobacteria</taxon>
        <taxon>Oceanospirillales</taxon>
        <taxon>Halomonadaceae</taxon>
        <taxon>Halomonas</taxon>
    </lineage>
</organism>
<evidence type="ECO:0000256" key="5">
    <source>
        <dbReference type="ARBA" id="ARBA00023136"/>
    </source>
</evidence>
<evidence type="ECO:0000256" key="4">
    <source>
        <dbReference type="ARBA" id="ARBA00022989"/>
    </source>
</evidence>
<dbReference type="PANTHER" id="PTHR30086">
    <property type="entry name" value="ARGININE EXPORTER PROTEIN ARGO"/>
    <property type="match status" value="1"/>
</dbReference>
<feature type="transmembrane region" description="Helical" evidence="6">
    <location>
        <begin position="121"/>
        <end position="138"/>
    </location>
</feature>
<proteinExistence type="predicted"/>
<dbReference type="RefSeq" id="WP_183325496.1">
    <property type="nucleotide sequence ID" value="NZ_JACHXP010000008.1"/>
</dbReference>
<dbReference type="InterPro" id="IPR001123">
    <property type="entry name" value="LeuE-type"/>
</dbReference>
<feature type="transmembrane region" description="Helical" evidence="6">
    <location>
        <begin position="20"/>
        <end position="42"/>
    </location>
</feature>
<comment type="caution">
    <text evidence="7">The sequence shown here is derived from an EMBL/GenBank/DDBJ whole genome shotgun (WGS) entry which is preliminary data.</text>
</comment>
<dbReference type="GO" id="GO:0015171">
    <property type="term" value="F:amino acid transmembrane transporter activity"/>
    <property type="evidence" value="ECO:0007669"/>
    <property type="project" value="TreeGrafter"/>
</dbReference>
<keyword evidence="2" id="KW-1003">Cell membrane</keyword>
<sequence length="217" mass="22821">MLEGGLEGHLAGYVESYLTGLVICGGIIMAIGAQNAYVLGVAMRRRHHWWSAGLCMGTDLALLSVGMFGVSALLLAMPSALEALRWAGVAFLGWLALQAWRRAVSGRQRLSGTDGEGLGRRPVILATLAVTLLNPQVYLDTLLLIPSIGAQQESATTFVAGAGTASILWFSLLAWGGAALSPWLSRPRAWRLIDAAIGVMMAAIALQLAMGEGPPVV</sequence>
<evidence type="ECO:0000256" key="2">
    <source>
        <dbReference type="ARBA" id="ARBA00022475"/>
    </source>
</evidence>
<dbReference type="AlphaFoldDB" id="A0A839VDG3"/>
<dbReference type="PANTHER" id="PTHR30086:SF20">
    <property type="entry name" value="ARGININE EXPORTER PROTEIN ARGO-RELATED"/>
    <property type="match status" value="1"/>
</dbReference>
<keyword evidence="3 6" id="KW-0812">Transmembrane</keyword>
<evidence type="ECO:0000256" key="3">
    <source>
        <dbReference type="ARBA" id="ARBA00022692"/>
    </source>
</evidence>
<gene>
    <name evidence="7" type="ORF">FHR94_001931</name>
</gene>
<accession>A0A839VDG3</accession>
<keyword evidence="5 6" id="KW-0472">Membrane</keyword>
<feature type="transmembrane region" description="Helical" evidence="6">
    <location>
        <begin position="83"/>
        <end position="100"/>
    </location>
</feature>
<feature type="transmembrane region" description="Helical" evidence="6">
    <location>
        <begin position="54"/>
        <end position="77"/>
    </location>
</feature>
<evidence type="ECO:0000256" key="6">
    <source>
        <dbReference type="SAM" id="Phobius"/>
    </source>
</evidence>
<evidence type="ECO:0000313" key="8">
    <source>
        <dbReference type="Proteomes" id="UP000547614"/>
    </source>
</evidence>
<reference evidence="7 8" key="1">
    <citation type="submission" date="2020-08" db="EMBL/GenBank/DDBJ databases">
        <title>Genomic Encyclopedia of Type Strains, Phase III (KMG-III): the genomes of soil and plant-associated and newly described type strains.</title>
        <authorList>
            <person name="Whitman W."/>
        </authorList>
    </citation>
    <scope>NUCLEOTIDE SEQUENCE [LARGE SCALE GENOMIC DNA]</scope>
    <source>
        <strain evidence="7 8">CECT 7282</strain>
    </source>
</reference>
<protein>
    <submittedName>
        <fullName evidence="7">L-lysine exporter family protein LysE/ArgO</fullName>
    </submittedName>
</protein>
<keyword evidence="4 6" id="KW-1133">Transmembrane helix</keyword>
<feature type="transmembrane region" description="Helical" evidence="6">
    <location>
        <begin position="192"/>
        <end position="210"/>
    </location>
</feature>
<evidence type="ECO:0000256" key="1">
    <source>
        <dbReference type="ARBA" id="ARBA00004651"/>
    </source>
</evidence>